<evidence type="ECO:0000313" key="3">
    <source>
        <dbReference type="EMBL" id="KAH7323213.1"/>
    </source>
</evidence>
<feature type="region of interest" description="Disordered" evidence="1">
    <location>
        <begin position="75"/>
        <end position="103"/>
    </location>
</feature>
<keyword evidence="4" id="KW-1185">Reference proteome</keyword>
<name>A0A8K0SUN4_9HYPO</name>
<sequence length="103" mass="10361">MFVAALATAATLAPLAAHASGPPKSSAISPGVHIPDLWYTFNSPAGPASFPETQNAMPTAIASFVKTSGGGRSLVQITGTDTEPVTSPINNTGCDGWRGGFSS</sequence>
<keyword evidence="2" id="KW-0732">Signal</keyword>
<dbReference type="Proteomes" id="UP000813444">
    <property type="component" value="Unassembled WGS sequence"/>
</dbReference>
<evidence type="ECO:0000256" key="2">
    <source>
        <dbReference type="SAM" id="SignalP"/>
    </source>
</evidence>
<feature type="compositionally biased region" description="Polar residues" evidence="1">
    <location>
        <begin position="75"/>
        <end position="93"/>
    </location>
</feature>
<accession>A0A8K0SUN4</accession>
<protein>
    <submittedName>
        <fullName evidence="3">Uncharacterized protein</fullName>
    </submittedName>
</protein>
<feature type="chain" id="PRO_5035473768" evidence="2">
    <location>
        <begin position="20"/>
        <end position="103"/>
    </location>
</feature>
<proteinExistence type="predicted"/>
<dbReference type="AlphaFoldDB" id="A0A8K0SUN4"/>
<evidence type="ECO:0000256" key="1">
    <source>
        <dbReference type="SAM" id="MobiDB-lite"/>
    </source>
</evidence>
<feature type="signal peptide" evidence="2">
    <location>
        <begin position="1"/>
        <end position="19"/>
    </location>
</feature>
<evidence type="ECO:0000313" key="4">
    <source>
        <dbReference type="Proteomes" id="UP000813444"/>
    </source>
</evidence>
<reference evidence="3" key="1">
    <citation type="journal article" date="2021" name="Nat. Commun.">
        <title>Genetic determinants of endophytism in the Arabidopsis root mycobiome.</title>
        <authorList>
            <person name="Mesny F."/>
            <person name="Miyauchi S."/>
            <person name="Thiergart T."/>
            <person name="Pickel B."/>
            <person name="Atanasova L."/>
            <person name="Karlsson M."/>
            <person name="Huettel B."/>
            <person name="Barry K.W."/>
            <person name="Haridas S."/>
            <person name="Chen C."/>
            <person name="Bauer D."/>
            <person name="Andreopoulos W."/>
            <person name="Pangilinan J."/>
            <person name="LaButti K."/>
            <person name="Riley R."/>
            <person name="Lipzen A."/>
            <person name="Clum A."/>
            <person name="Drula E."/>
            <person name="Henrissat B."/>
            <person name="Kohler A."/>
            <person name="Grigoriev I.V."/>
            <person name="Martin F.M."/>
            <person name="Hacquard S."/>
        </authorList>
    </citation>
    <scope>NUCLEOTIDE SEQUENCE</scope>
    <source>
        <strain evidence="3">MPI-CAGE-CH-0235</strain>
    </source>
</reference>
<gene>
    <name evidence="3" type="ORF">B0I35DRAFT_407598</name>
</gene>
<organism evidence="3 4">
    <name type="scientific">Stachybotrys elegans</name>
    <dbReference type="NCBI Taxonomy" id="80388"/>
    <lineage>
        <taxon>Eukaryota</taxon>
        <taxon>Fungi</taxon>
        <taxon>Dikarya</taxon>
        <taxon>Ascomycota</taxon>
        <taxon>Pezizomycotina</taxon>
        <taxon>Sordariomycetes</taxon>
        <taxon>Hypocreomycetidae</taxon>
        <taxon>Hypocreales</taxon>
        <taxon>Stachybotryaceae</taxon>
        <taxon>Stachybotrys</taxon>
    </lineage>
</organism>
<dbReference type="EMBL" id="JAGPNK010000004">
    <property type="protein sequence ID" value="KAH7323213.1"/>
    <property type="molecule type" value="Genomic_DNA"/>
</dbReference>
<comment type="caution">
    <text evidence="3">The sequence shown here is derived from an EMBL/GenBank/DDBJ whole genome shotgun (WGS) entry which is preliminary data.</text>
</comment>